<dbReference type="SUPFAM" id="SSF52172">
    <property type="entry name" value="CheY-like"/>
    <property type="match status" value="1"/>
</dbReference>
<evidence type="ECO:0000313" key="5">
    <source>
        <dbReference type="Proteomes" id="UP000576082"/>
    </source>
</evidence>
<gene>
    <name evidence="4" type="ORF">HHU12_07300</name>
</gene>
<dbReference type="Pfam" id="PF00072">
    <property type="entry name" value="Response_reg"/>
    <property type="match status" value="1"/>
</dbReference>
<feature type="domain" description="Response regulatory" evidence="2">
    <location>
        <begin position="4"/>
        <end position="116"/>
    </location>
</feature>
<dbReference type="GO" id="GO:0000156">
    <property type="term" value="F:phosphorelay response regulator activity"/>
    <property type="evidence" value="ECO:0007669"/>
    <property type="project" value="InterPro"/>
</dbReference>
<dbReference type="Pfam" id="PF04397">
    <property type="entry name" value="LytTR"/>
    <property type="match status" value="1"/>
</dbReference>
<dbReference type="AlphaFoldDB" id="A0A7X9P1F5"/>
<dbReference type="EMBL" id="JABANE010000014">
    <property type="protein sequence ID" value="NME67763.1"/>
    <property type="molecule type" value="Genomic_DNA"/>
</dbReference>
<dbReference type="PROSITE" id="PS50110">
    <property type="entry name" value="RESPONSE_REGULATORY"/>
    <property type="match status" value="1"/>
</dbReference>
<keyword evidence="1" id="KW-0597">Phosphoprotein</keyword>
<feature type="domain" description="HTH LytTR-type" evidence="3">
    <location>
        <begin position="150"/>
        <end position="247"/>
    </location>
</feature>
<sequence>MKIKTIIVDDEHLARSLIKDYASKVPQLEVLGTFKNAIEAMTFMQSNDVDLLFLDIQMPNLSGIEFVETMQAKRPMIVFTTAYSEYAIKGFELNAFDYLLKPITLPRFLQTINKVIEQFELIKSNHQTKEEEHHPEPQTTSYIETKSDSLTIKADYKLYKVKFEKLIYMEGKKEYVAFHTKDKTILALASLKKLEDSLADKGFIRIHKSYIVNVDEIETLEGNVLGLGEVELPVGQSYRSELLKIFE</sequence>
<evidence type="ECO:0000256" key="1">
    <source>
        <dbReference type="PROSITE-ProRule" id="PRU00169"/>
    </source>
</evidence>
<dbReference type="PROSITE" id="PS50930">
    <property type="entry name" value="HTH_LYTTR"/>
    <property type="match status" value="1"/>
</dbReference>
<dbReference type="Proteomes" id="UP000576082">
    <property type="component" value="Unassembled WGS sequence"/>
</dbReference>
<name>A0A7X9P1F5_9BACT</name>
<dbReference type="Gene3D" id="3.40.50.2300">
    <property type="match status" value="1"/>
</dbReference>
<dbReference type="InterPro" id="IPR001789">
    <property type="entry name" value="Sig_transdc_resp-reg_receiver"/>
</dbReference>
<protein>
    <submittedName>
        <fullName evidence="4">Response regulator transcription factor</fullName>
    </submittedName>
</protein>
<proteinExistence type="predicted"/>
<dbReference type="InterPro" id="IPR011006">
    <property type="entry name" value="CheY-like_superfamily"/>
</dbReference>
<accession>A0A7X9P1F5</accession>
<comment type="caution">
    <text evidence="4">The sequence shown here is derived from an EMBL/GenBank/DDBJ whole genome shotgun (WGS) entry which is preliminary data.</text>
</comment>
<reference evidence="4 5" key="1">
    <citation type="submission" date="2020-04" db="EMBL/GenBank/DDBJ databases">
        <title>Flammeovirga sp. SR4, a novel species isolated from seawater.</title>
        <authorList>
            <person name="Wang X."/>
        </authorList>
    </citation>
    <scope>NUCLEOTIDE SEQUENCE [LARGE SCALE GENOMIC DNA]</scope>
    <source>
        <strain evidence="4 5">ATCC 23126</strain>
    </source>
</reference>
<dbReference type="RefSeq" id="WP_169656091.1">
    <property type="nucleotide sequence ID" value="NZ_JABANE010000014.1"/>
</dbReference>
<evidence type="ECO:0000313" key="4">
    <source>
        <dbReference type="EMBL" id="NME67763.1"/>
    </source>
</evidence>
<dbReference type="Gene3D" id="2.40.50.1020">
    <property type="entry name" value="LytTr DNA-binding domain"/>
    <property type="match status" value="1"/>
</dbReference>
<dbReference type="PANTHER" id="PTHR37299:SF1">
    <property type="entry name" value="STAGE 0 SPORULATION PROTEIN A HOMOLOG"/>
    <property type="match status" value="1"/>
</dbReference>
<dbReference type="SMART" id="SM00448">
    <property type="entry name" value="REC"/>
    <property type="match status" value="1"/>
</dbReference>
<keyword evidence="5" id="KW-1185">Reference proteome</keyword>
<dbReference type="SMART" id="SM00850">
    <property type="entry name" value="LytTR"/>
    <property type="match status" value="1"/>
</dbReference>
<dbReference type="FunFam" id="3.40.50.2300:FF:000051">
    <property type="entry name" value="Two-component response regulator yehT"/>
    <property type="match status" value="1"/>
</dbReference>
<evidence type="ECO:0000259" key="2">
    <source>
        <dbReference type="PROSITE" id="PS50110"/>
    </source>
</evidence>
<feature type="modified residue" description="4-aspartylphosphate" evidence="1">
    <location>
        <position position="55"/>
    </location>
</feature>
<dbReference type="InterPro" id="IPR007492">
    <property type="entry name" value="LytTR_DNA-bd_dom"/>
</dbReference>
<dbReference type="PANTHER" id="PTHR37299">
    <property type="entry name" value="TRANSCRIPTIONAL REGULATOR-RELATED"/>
    <property type="match status" value="1"/>
</dbReference>
<dbReference type="GO" id="GO:0003677">
    <property type="term" value="F:DNA binding"/>
    <property type="evidence" value="ECO:0007669"/>
    <property type="project" value="InterPro"/>
</dbReference>
<organism evidence="4 5">
    <name type="scientific">Flammeovirga aprica JL-4</name>
    <dbReference type="NCBI Taxonomy" id="694437"/>
    <lineage>
        <taxon>Bacteria</taxon>
        <taxon>Pseudomonadati</taxon>
        <taxon>Bacteroidota</taxon>
        <taxon>Cytophagia</taxon>
        <taxon>Cytophagales</taxon>
        <taxon>Flammeovirgaceae</taxon>
        <taxon>Flammeovirga</taxon>
    </lineage>
</organism>
<evidence type="ECO:0000259" key="3">
    <source>
        <dbReference type="PROSITE" id="PS50930"/>
    </source>
</evidence>
<dbReference type="InterPro" id="IPR046947">
    <property type="entry name" value="LytR-like"/>
</dbReference>